<proteinExistence type="predicted"/>
<evidence type="ECO:0000259" key="1">
    <source>
        <dbReference type="Pfam" id="PF01030"/>
    </source>
</evidence>
<accession>A0A0D8Y9Q9</accession>
<keyword evidence="3" id="KW-1185">Reference proteome</keyword>
<feature type="domain" description="Receptor L-domain" evidence="1">
    <location>
        <begin position="57"/>
        <end position="156"/>
    </location>
</feature>
<dbReference type="Proteomes" id="UP000053766">
    <property type="component" value="Unassembled WGS sequence"/>
</dbReference>
<dbReference type="InterPro" id="IPR036941">
    <property type="entry name" value="Rcpt_L-dom_sf"/>
</dbReference>
<gene>
    <name evidence="2" type="ORF">DICVIV_00016</name>
</gene>
<dbReference type="Gene3D" id="3.80.20.20">
    <property type="entry name" value="Receptor L-domain"/>
    <property type="match status" value="1"/>
</dbReference>
<name>A0A0D8Y9Q9_DICVI</name>
<reference evidence="2 3" key="1">
    <citation type="submission" date="2013-11" db="EMBL/GenBank/DDBJ databases">
        <title>Draft genome of the bovine lungworm Dictyocaulus viviparus.</title>
        <authorList>
            <person name="Mitreva M."/>
        </authorList>
    </citation>
    <scope>NUCLEOTIDE SEQUENCE [LARGE SCALE GENOMIC DNA]</scope>
    <source>
        <strain evidence="2 3">HannoverDv2000</strain>
    </source>
</reference>
<sequence length="192" mass="21872">MKLVVSFRIEIPSLFFACTVWFTCNLTWQLEYDSSNETCSDSSIKQKELTISLQNRKCRHFSGELVIAEDDDVTEVVVEELESVTGCIHMVDTNVVKANFSSLKSLVYNKGNCLTDYALLVIGNDNLEEVIFHNEFKVDSNRVYIRANKKLKHERIAPNGEQFDIGTPEGEIFLNGYSFLTFILMKANSTTF</sequence>
<dbReference type="AlphaFoldDB" id="A0A0D8Y9Q9"/>
<dbReference type="OrthoDB" id="5864224at2759"/>
<dbReference type="InterPro" id="IPR000494">
    <property type="entry name" value="Rcpt_L-dom"/>
</dbReference>
<evidence type="ECO:0000313" key="3">
    <source>
        <dbReference type="Proteomes" id="UP000053766"/>
    </source>
</evidence>
<organism evidence="2 3">
    <name type="scientific">Dictyocaulus viviparus</name>
    <name type="common">Bovine lungworm</name>
    <dbReference type="NCBI Taxonomy" id="29172"/>
    <lineage>
        <taxon>Eukaryota</taxon>
        <taxon>Metazoa</taxon>
        <taxon>Ecdysozoa</taxon>
        <taxon>Nematoda</taxon>
        <taxon>Chromadorea</taxon>
        <taxon>Rhabditida</taxon>
        <taxon>Rhabditina</taxon>
        <taxon>Rhabditomorpha</taxon>
        <taxon>Strongyloidea</taxon>
        <taxon>Metastrongylidae</taxon>
        <taxon>Dictyocaulus</taxon>
    </lineage>
</organism>
<keyword evidence="2" id="KW-0675">Receptor</keyword>
<protein>
    <submittedName>
        <fullName evidence="2">Receptor L domain protein</fullName>
    </submittedName>
</protein>
<dbReference type="Pfam" id="PF01030">
    <property type="entry name" value="Recep_L_domain"/>
    <property type="match status" value="1"/>
</dbReference>
<evidence type="ECO:0000313" key="2">
    <source>
        <dbReference type="EMBL" id="KJH53588.1"/>
    </source>
</evidence>
<dbReference type="EMBL" id="KN716150">
    <property type="protein sequence ID" value="KJH53588.1"/>
    <property type="molecule type" value="Genomic_DNA"/>
</dbReference>
<reference evidence="3" key="2">
    <citation type="journal article" date="2016" name="Sci. Rep.">
        <title>Dictyocaulus viviparus genome, variome and transcriptome elucidate lungworm biology and support future intervention.</title>
        <authorList>
            <person name="McNulty S.N."/>
            <person name="Strube C."/>
            <person name="Rosa B.A."/>
            <person name="Martin J.C."/>
            <person name="Tyagi R."/>
            <person name="Choi Y.J."/>
            <person name="Wang Q."/>
            <person name="Hallsworth Pepin K."/>
            <person name="Zhang X."/>
            <person name="Ozersky P."/>
            <person name="Wilson R.K."/>
            <person name="Sternberg P.W."/>
            <person name="Gasser R.B."/>
            <person name="Mitreva M."/>
        </authorList>
    </citation>
    <scope>NUCLEOTIDE SEQUENCE [LARGE SCALE GENOMIC DNA]</scope>
    <source>
        <strain evidence="3">HannoverDv2000</strain>
    </source>
</reference>
<dbReference type="SUPFAM" id="SSF52058">
    <property type="entry name" value="L domain-like"/>
    <property type="match status" value="1"/>
</dbReference>